<evidence type="ECO:0000256" key="2">
    <source>
        <dbReference type="ARBA" id="ARBA00022833"/>
    </source>
</evidence>
<dbReference type="Proteomes" id="UP000499080">
    <property type="component" value="Unassembled WGS sequence"/>
</dbReference>
<keyword evidence="7" id="KW-1185">Reference proteome</keyword>
<sequence>MYQKEFVIEFFEVVLRSYTKFLSFPREETIEEAGPPSTCVLCSKEIFSVDEFKTPCDHVFHDFCVKPIFKKSKMAKCPICERLLTKRDVAGLRSLCGVCLTAPTWFYHCDKCEEINILYQKIMKDIQLERNCNAFLTLCEK</sequence>
<dbReference type="PROSITE" id="PS50089">
    <property type="entry name" value="ZF_RING_2"/>
    <property type="match status" value="1"/>
</dbReference>
<evidence type="ECO:0000313" key="5">
    <source>
        <dbReference type="EMBL" id="GBL83754.1"/>
    </source>
</evidence>
<evidence type="ECO:0000313" key="7">
    <source>
        <dbReference type="Proteomes" id="UP000499080"/>
    </source>
</evidence>
<dbReference type="AlphaFoldDB" id="A0A4Y2AY40"/>
<dbReference type="InterPro" id="IPR013083">
    <property type="entry name" value="Znf_RING/FYVE/PHD"/>
</dbReference>
<name>A0A4Y2AY40_ARAVE</name>
<evidence type="ECO:0000313" key="6">
    <source>
        <dbReference type="EMBL" id="GBL83869.1"/>
    </source>
</evidence>
<evidence type="ECO:0000259" key="4">
    <source>
        <dbReference type="PROSITE" id="PS50089"/>
    </source>
</evidence>
<dbReference type="SUPFAM" id="SSF57850">
    <property type="entry name" value="RING/U-box"/>
    <property type="match status" value="1"/>
</dbReference>
<evidence type="ECO:0000256" key="3">
    <source>
        <dbReference type="PROSITE-ProRule" id="PRU00175"/>
    </source>
</evidence>
<feature type="domain" description="RING-type" evidence="4">
    <location>
        <begin position="39"/>
        <end position="81"/>
    </location>
</feature>
<dbReference type="GO" id="GO:0008270">
    <property type="term" value="F:zinc ion binding"/>
    <property type="evidence" value="ECO:0007669"/>
    <property type="project" value="UniProtKB-KW"/>
</dbReference>
<protein>
    <recommendedName>
        <fullName evidence="4">RING-type domain-containing protein</fullName>
    </recommendedName>
</protein>
<reference evidence="5 7" key="1">
    <citation type="journal article" date="2019" name="Sci. Rep.">
        <title>Orb-weaving spider Araneus ventricosus genome elucidates the spidroin gene catalogue.</title>
        <authorList>
            <person name="Kono N."/>
            <person name="Nakamura H."/>
            <person name="Ohtoshi R."/>
            <person name="Moran D.A.P."/>
            <person name="Shinohara A."/>
            <person name="Yoshida Y."/>
            <person name="Fujiwara M."/>
            <person name="Mori M."/>
            <person name="Tomita M."/>
            <person name="Arakawa K."/>
        </authorList>
    </citation>
    <scope>NUCLEOTIDE SEQUENCE [LARGE SCALE GENOMIC DNA]</scope>
</reference>
<dbReference type="Gene3D" id="3.30.40.10">
    <property type="entry name" value="Zinc/RING finger domain, C3HC4 (zinc finger)"/>
    <property type="match status" value="1"/>
</dbReference>
<keyword evidence="1 3" id="KW-0863">Zinc-finger</keyword>
<dbReference type="EMBL" id="BGPR01233367">
    <property type="protein sequence ID" value="GBL83754.1"/>
    <property type="molecule type" value="Genomic_DNA"/>
</dbReference>
<keyword evidence="2" id="KW-0862">Zinc</keyword>
<gene>
    <name evidence="6" type="ORF">AVEN_175954_1</name>
    <name evidence="5" type="ORF">AVEN_22317_1</name>
</gene>
<evidence type="ECO:0000256" key="1">
    <source>
        <dbReference type="ARBA" id="ARBA00022771"/>
    </source>
</evidence>
<accession>A0A4Y2AY40</accession>
<organism evidence="5 7">
    <name type="scientific">Araneus ventricosus</name>
    <name type="common">Orbweaver spider</name>
    <name type="synonym">Epeira ventricosa</name>
    <dbReference type="NCBI Taxonomy" id="182803"/>
    <lineage>
        <taxon>Eukaryota</taxon>
        <taxon>Metazoa</taxon>
        <taxon>Ecdysozoa</taxon>
        <taxon>Arthropoda</taxon>
        <taxon>Chelicerata</taxon>
        <taxon>Arachnida</taxon>
        <taxon>Araneae</taxon>
        <taxon>Araneomorphae</taxon>
        <taxon>Entelegynae</taxon>
        <taxon>Araneoidea</taxon>
        <taxon>Araneidae</taxon>
        <taxon>Araneus</taxon>
    </lineage>
</organism>
<dbReference type="EMBL" id="BGPR01233403">
    <property type="protein sequence ID" value="GBL83869.1"/>
    <property type="molecule type" value="Genomic_DNA"/>
</dbReference>
<dbReference type="OrthoDB" id="21204at2759"/>
<dbReference type="Pfam" id="PF13639">
    <property type="entry name" value="zf-RING_2"/>
    <property type="match status" value="1"/>
</dbReference>
<keyword evidence="1 3" id="KW-0479">Metal-binding</keyword>
<dbReference type="InterPro" id="IPR001841">
    <property type="entry name" value="Znf_RING"/>
</dbReference>
<proteinExistence type="predicted"/>
<comment type="caution">
    <text evidence="5">The sequence shown here is derived from an EMBL/GenBank/DDBJ whole genome shotgun (WGS) entry which is preliminary data.</text>
</comment>